<protein>
    <submittedName>
        <fullName evidence="2">Uncharacterized protein</fullName>
    </submittedName>
</protein>
<name>A0A645HKC4_9ZZZZ</name>
<evidence type="ECO:0000313" key="2">
    <source>
        <dbReference type="EMBL" id="MPN39465.1"/>
    </source>
</evidence>
<sequence>MPGKNFAGVSQQLIQQIKFLLWQQLVKTATADRQCVIVQRQITADYFALIINFGAAQQRTNAQQHFVNVDGLYHIVVGTGQKSTLLIKKSFTGRHHQHRQRKTRLPQRSGQLTTIHIGH</sequence>
<dbReference type="AlphaFoldDB" id="A0A645HKC4"/>
<feature type="region of interest" description="Disordered" evidence="1">
    <location>
        <begin position="93"/>
        <end position="119"/>
    </location>
</feature>
<feature type="compositionally biased region" description="Basic residues" evidence="1">
    <location>
        <begin position="93"/>
        <end position="105"/>
    </location>
</feature>
<proteinExistence type="predicted"/>
<gene>
    <name evidence="2" type="ORF">SDC9_186993</name>
</gene>
<dbReference type="EMBL" id="VSSQ01095298">
    <property type="protein sequence ID" value="MPN39465.1"/>
    <property type="molecule type" value="Genomic_DNA"/>
</dbReference>
<organism evidence="2">
    <name type="scientific">bioreactor metagenome</name>
    <dbReference type="NCBI Taxonomy" id="1076179"/>
    <lineage>
        <taxon>unclassified sequences</taxon>
        <taxon>metagenomes</taxon>
        <taxon>ecological metagenomes</taxon>
    </lineage>
</organism>
<reference evidence="2" key="1">
    <citation type="submission" date="2019-08" db="EMBL/GenBank/DDBJ databases">
        <authorList>
            <person name="Kucharzyk K."/>
            <person name="Murdoch R.W."/>
            <person name="Higgins S."/>
            <person name="Loffler F."/>
        </authorList>
    </citation>
    <scope>NUCLEOTIDE SEQUENCE</scope>
</reference>
<comment type="caution">
    <text evidence="2">The sequence shown here is derived from an EMBL/GenBank/DDBJ whole genome shotgun (WGS) entry which is preliminary data.</text>
</comment>
<accession>A0A645HKC4</accession>
<feature type="compositionally biased region" description="Polar residues" evidence="1">
    <location>
        <begin position="106"/>
        <end position="119"/>
    </location>
</feature>
<evidence type="ECO:0000256" key="1">
    <source>
        <dbReference type="SAM" id="MobiDB-lite"/>
    </source>
</evidence>